<organism evidence="1 2">
    <name type="scientific">Aquibium carbonis</name>
    <dbReference type="NCBI Taxonomy" id="2495581"/>
    <lineage>
        <taxon>Bacteria</taxon>
        <taxon>Pseudomonadati</taxon>
        <taxon>Pseudomonadota</taxon>
        <taxon>Alphaproteobacteria</taxon>
        <taxon>Hyphomicrobiales</taxon>
        <taxon>Phyllobacteriaceae</taxon>
        <taxon>Aquibium</taxon>
    </lineage>
</organism>
<dbReference type="AlphaFoldDB" id="A0A429YVL2"/>
<gene>
    <name evidence="1" type="ORF">EJC49_15535</name>
</gene>
<comment type="caution">
    <text evidence="1">The sequence shown here is derived from an EMBL/GenBank/DDBJ whole genome shotgun (WGS) entry which is preliminary data.</text>
</comment>
<evidence type="ECO:0000313" key="1">
    <source>
        <dbReference type="EMBL" id="RST85498.1"/>
    </source>
</evidence>
<proteinExistence type="predicted"/>
<dbReference type="EMBL" id="RWKW01000055">
    <property type="protein sequence ID" value="RST85498.1"/>
    <property type="molecule type" value="Genomic_DNA"/>
</dbReference>
<dbReference type="RefSeq" id="WP_126700848.1">
    <property type="nucleotide sequence ID" value="NZ_RWKW01000055.1"/>
</dbReference>
<name>A0A429YVL2_9HYPH</name>
<evidence type="ECO:0000313" key="2">
    <source>
        <dbReference type="Proteomes" id="UP000278398"/>
    </source>
</evidence>
<sequence length="69" mass="7640">MSDIEPDNFISDAEERPVEISEDGEIVEFVSGDRHHGYRVTGPDNRVRWAKTLGEARIVLGELNGGDAD</sequence>
<protein>
    <submittedName>
        <fullName evidence="1">Uncharacterized protein</fullName>
    </submittedName>
</protein>
<reference evidence="1 2" key="1">
    <citation type="submission" date="2018-12" db="EMBL/GenBank/DDBJ databases">
        <title>Mesorhizobium carbonis sp. nov., isolated from coal mine water.</title>
        <authorList>
            <person name="Xin W."/>
            <person name="Xu Z."/>
            <person name="Xiang F."/>
            <person name="Zhang J."/>
            <person name="Xi L."/>
            <person name="Liu J."/>
        </authorList>
    </citation>
    <scope>NUCLEOTIDE SEQUENCE [LARGE SCALE GENOMIC DNA]</scope>
    <source>
        <strain evidence="1 2">B2.3</strain>
    </source>
</reference>
<accession>A0A429YVL2</accession>
<dbReference type="Proteomes" id="UP000278398">
    <property type="component" value="Unassembled WGS sequence"/>
</dbReference>
<keyword evidence="2" id="KW-1185">Reference proteome</keyword>